<dbReference type="EMBL" id="FMHW01000002">
    <property type="protein sequence ID" value="SCL22755.1"/>
    <property type="molecule type" value="Genomic_DNA"/>
</dbReference>
<dbReference type="Proteomes" id="UP000198959">
    <property type="component" value="Unassembled WGS sequence"/>
</dbReference>
<dbReference type="OrthoDB" id="3403728at2"/>
<reference evidence="3" key="1">
    <citation type="submission" date="2016-06" db="EMBL/GenBank/DDBJ databases">
        <authorList>
            <person name="Varghese N."/>
            <person name="Submissions Spin"/>
        </authorList>
    </citation>
    <scope>NUCLEOTIDE SEQUENCE [LARGE SCALE GENOMIC DNA]</scope>
    <source>
        <strain evidence="3">DSM 43817</strain>
    </source>
</reference>
<evidence type="ECO:0000256" key="1">
    <source>
        <dbReference type="SAM" id="MobiDB-lite"/>
    </source>
</evidence>
<name>A0A1C6S017_9ACTN</name>
<evidence type="ECO:0000313" key="2">
    <source>
        <dbReference type="EMBL" id="SCL22755.1"/>
    </source>
</evidence>
<evidence type="ECO:0000313" key="3">
    <source>
        <dbReference type="Proteomes" id="UP000198959"/>
    </source>
</evidence>
<organism evidence="2 3">
    <name type="scientific">Micromonospora pallida</name>
    <dbReference type="NCBI Taxonomy" id="145854"/>
    <lineage>
        <taxon>Bacteria</taxon>
        <taxon>Bacillati</taxon>
        <taxon>Actinomycetota</taxon>
        <taxon>Actinomycetes</taxon>
        <taxon>Micromonosporales</taxon>
        <taxon>Micromonosporaceae</taxon>
        <taxon>Micromonospora</taxon>
    </lineage>
</organism>
<gene>
    <name evidence="2" type="ORF">GA0074692_1453</name>
</gene>
<dbReference type="RefSeq" id="WP_091640620.1">
    <property type="nucleotide sequence ID" value="NZ_FMHW01000002.1"/>
</dbReference>
<protein>
    <submittedName>
        <fullName evidence="2">Uncharacterized protein</fullName>
    </submittedName>
</protein>
<feature type="compositionally biased region" description="Low complexity" evidence="1">
    <location>
        <begin position="45"/>
        <end position="54"/>
    </location>
</feature>
<dbReference type="AlphaFoldDB" id="A0A1C6S017"/>
<keyword evidence="3" id="KW-1185">Reference proteome</keyword>
<accession>A0A1C6S017</accession>
<sequence>MSDDNVGRVARSRADHLPGETAGGRIDATGVRPGRTGNSREAGPRRGTGTVTGVDNMPRSDLDLGDTATDGQAAEEAIGARPGEQDTEIDDRRQP</sequence>
<proteinExistence type="predicted"/>
<feature type="region of interest" description="Disordered" evidence="1">
    <location>
        <begin position="1"/>
        <end position="95"/>
    </location>
</feature>